<dbReference type="Pfam" id="PF03884">
    <property type="entry name" value="YacG"/>
    <property type="match status" value="1"/>
</dbReference>
<comment type="subunit">
    <text evidence="3">Interacts with GyrB.</text>
</comment>
<dbReference type="Gene3D" id="3.30.50.10">
    <property type="entry name" value="Erythroid Transcription Factor GATA-1, subunit A"/>
    <property type="match status" value="1"/>
</dbReference>
<comment type="function">
    <text evidence="3">Inhibits all the catalytic activities of DNA gyrase by preventing its interaction with DNA. Acts by binding directly to the C-terminal domain of GyrB, which probably disrupts DNA binding by the gyrase.</text>
</comment>
<keyword evidence="5" id="KW-1185">Reference proteome</keyword>
<dbReference type="SUPFAM" id="SSF57716">
    <property type="entry name" value="Glucocorticoid receptor-like (DNA-binding domain)"/>
    <property type="match status" value="1"/>
</dbReference>
<dbReference type="NCBIfam" id="NF001638">
    <property type="entry name" value="PRK00418.1"/>
    <property type="match status" value="1"/>
</dbReference>
<dbReference type="PANTHER" id="PTHR36150">
    <property type="entry name" value="DNA GYRASE INHIBITOR YACG"/>
    <property type="match status" value="1"/>
</dbReference>
<organism evidence="4 5">
    <name type="scientific">Alteromonas aquimaris</name>
    <dbReference type="NCBI Taxonomy" id="2998417"/>
    <lineage>
        <taxon>Bacteria</taxon>
        <taxon>Pseudomonadati</taxon>
        <taxon>Pseudomonadota</taxon>
        <taxon>Gammaproteobacteria</taxon>
        <taxon>Alteromonadales</taxon>
        <taxon>Alteromonadaceae</taxon>
        <taxon>Alteromonas/Salinimonas group</taxon>
        <taxon>Alteromonas</taxon>
    </lineage>
</organism>
<dbReference type="HAMAP" id="MF_00649">
    <property type="entry name" value="DNA_gyrase_inhibitor_YacG"/>
    <property type="match status" value="1"/>
</dbReference>
<dbReference type="InterPro" id="IPR005584">
    <property type="entry name" value="DNA_gyrase_inhibitor_YacG"/>
</dbReference>
<protein>
    <recommendedName>
        <fullName evidence="3">DNA gyrase inhibitor YacG</fullName>
    </recommendedName>
</protein>
<dbReference type="InterPro" id="IPR013088">
    <property type="entry name" value="Znf_NHR/GATA"/>
</dbReference>
<gene>
    <name evidence="3 4" type="primary">yacG</name>
    <name evidence="4" type="ORF">OPS25_00985</name>
</gene>
<dbReference type="EMBL" id="JAPFRD010000002">
    <property type="protein sequence ID" value="MCW8107077.1"/>
    <property type="molecule type" value="Genomic_DNA"/>
</dbReference>
<evidence type="ECO:0000256" key="3">
    <source>
        <dbReference type="HAMAP-Rule" id="MF_00649"/>
    </source>
</evidence>
<comment type="caution">
    <text evidence="4">The sequence shown here is derived from an EMBL/GenBank/DDBJ whole genome shotgun (WGS) entry which is preliminary data.</text>
</comment>
<keyword evidence="1 3" id="KW-0479">Metal-binding</keyword>
<comment type="similarity">
    <text evidence="3">Belongs to the DNA gyrase inhibitor YacG family.</text>
</comment>
<evidence type="ECO:0000256" key="1">
    <source>
        <dbReference type="ARBA" id="ARBA00022723"/>
    </source>
</evidence>
<name>A0ABT3P2T6_9ALTE</name>
<accession>A0ABT3P2T6</accession>
<sequence length="76" mass="8610">MKVKCPTCQHDVSWEEKNEYRPFCSKRCQMIDLGDWASEANAIAGKPASETAPQNAMDVEEIEAMLAKQNDSFFTH</sequence>
<evidence type="ECO:0000313" key="5">
    <source>
        <dbReference type="Proteomes" id="UP001142810"/>
    </source>
</evidence>
<feature type="binding site" evidence="3">
    <location>
        <position position="5"/>
    </location>
    <ligand>
        <name>Zn(2+)</name>
        <dbReference type="ChEBI" id="CHEBI:29105"/>
    </ligand>
</feature>
<dbReference type="PANTHER" id="PTHR36150:SF1">
    <property type="entry name" value="DNA GYRASE INHIBITOR YACG"/>
    <property type="match status" value="1"/>
</dbReference>
<proteinExistence type="inferred from homology"/>
<feature type="binding site" evidence="3">
    <location>
        <position position="24"/>
    </location>
    <ligand>
        <name>Zn(2+)</name>
        <dbReference type="ChEBI" id="CHEBI:29105"/>
    </ligand>
</feature>
<feature type="binding site" evidence="3">
    <location>
        <position position="28"/>
    </location>
    <ligand>
        <name>Zn(2+)</name>
        <dbReference type="ChEBI" id="CHEBI:29105"/>
    </ligand>
</feature>
<comment type="cofactor">
    <cofactor evidence="3">
        <name>Zn(2+)</name>
        <dbReference type="ChEBI" id="CHEBI:29105"/>
    </cofactor>
    <text evidence="3">Binds 1 zinc ion.</text>
</comment>
<evidence type="ECO:0000256" key="2">
    <source>
        <dbReference type="ARBA" id="ARBA00022833"/>
    </source>
</evidence>
<evidence type="ECO:0000313" key="4">
    <source>
        <dbReference type="EMBL" id="MCW8107077.1"/>
    </source>
</evidence>
<dbReference type="RefSeq" id="WP_265615778.1">
    <property type="nucleotide sequence ID" value="NZ_JAPFRD010000002.1"/>
</dbReference>
<reference evidence="4" key="1">
    <citation type="submission" date="2022-11" db="EMBL/GenBank/DDBJ databases">
        <title>Alteromonas sp. nov., isolated from sea water of the Qingdao.</title>
        <authorList>
            <person name="Wang Q."/>
        </authorList>
    </citation>
    <scope>NUCLEOTIDE SEQUENCE</scope>
    <source>
        <strain evidence="4">ASW11-7</strain>
    </source>
</reference>
<feature type="binding site" evidence="3">
    <location>
        <position position="8"/>
    </location>
    <ligand>
        <name>Zn(2+)</name>
        <dbReference type="ChEBI" id="CHEBI:29105"/>
    </ligand>
</feature>
<dbReference type="Proteomes" id="UP001142810">
    <property type="component" value="Unassembled WGS sequence"/>
</dbReference>
<keyword evidence="2 3" id="KW-0862">Zinc</keyword>